<name>A0A0M9FTR5_LEPPY</name>
<dbReference type="GeneID" id="26908332"/>
<dbReference type="EMBL" id="LGTL01000022">
    <property type="protein sequence ID" value="KPA75853.1"/>
    <property type="molecule type" value="Genomic_DNA"/>
</dbReference>
<dbReference type="PANTHER" id="PTHR14374:SF0">
    <property type="entry name" value="TRAFFICKING PROTEIN PARTICLE COMPLEX SUBUNIT 11"/>
    <property type="match status" value="1"/>
</dbReference>
<dbReference type="OMA" id="IGWHYLV"/>
<gene>
    <name evidence="1" type="ORF">ABB37_08047</name>
</gene>
<dbReference type="VEuPathDB" id="TriTrypDB:LpyrH10_22_0070"/>
<organism evidence="1 2">
    <name type="scientific">Leptomonas pyrrhocoris</name>
    <name type="common">Firebug parasite</name>
    <dbReference type="NCBI Taxonomy" id="157538"/>
    <lineage>
        <taxon>Eukaryota</taxon>
        <taxon>Discoba</taxon>
        <taxon>Euglenozoa</taxon>
        <taxon>Kinetoplastea</taxon>
        <taxon>Metakinetoplastina</taxon>
        <taxon>Trypanosomatida</taxon>
        <taxon>Trypanosomatidae</taxon>
        <taxon>Leishmaniinae</taxon>
        <taxon>Leptomonas</taxon>
    </lineage>
</organism>
<accession>A0A0M9FTR5</accession>
<dbReference type="RefSeq" id="XP_015654292.1">
    <property type="nucleotide sequence ID" value="XM_015806897.1"/>
</dbReference>
<reference evidence="1 2" key="1">
    <citation type="submission" date="2015-07" db="EMBL/GenBank/DDBJ databases">
        <title>High-quality genome of monoxenous trypanosomatid Leptomonas pyrrhocoris.</title>
        <authorList>
            <person name="Flegontov P."/>
            <person name="Butenko A."/>
            <person name="Firsov S."/>
            <person name="Vlcek C."/>
            <person name="Logacheva M.D."/>
            <person name="Field M."/>
            <person name="Filatov D."/>
            <person name="Flegontova O."/>
            <person name="Gerasimov E."/>
            <person name="Jackson A.P."/>
            <person name="Kelly S."/>
            <person name="Opperdoes F."/>
            <person name="O'Reilly A."/>
            <person name="Votypka J."/>
            <person name="Yurchenko V."/>
            <person name="Lukes J."/>
        </authorList>
    </citation>
    <scope>NUCLEOTIDE SEQUENCE [LARGE SCALE GENOMIC DNA]</scope>
    <source>
        <strain evidence="1">H10</strain>
    </source>
</reference>
<protein>
    <submittedName>
        <fullName evidence="1">Uncharacterized protein</fullName>
    </submittedName>
</protein>
<dbReference type="PANTHER" id="PTHR14374">
    <property type="entry name" value="FOIE GRAS"/>
    <property type="match status" value="1"/>
</dbReference>
<keyword evidence="2" id="KW-1185">Reference proteome</keyword>
<evidence type="ECO:0000313" key="1">
    <source>
        <dbReference type="EMBL" id="KPA75853.1"/>
    </source>
</evidence>
<evidence type="ECO:0000313" key="2">
    <source>
        <dbReference type="Proteomes" id="UP000037923"/>
    </source>
</evidence>
<sequence length="1071" mass="118803">MNFLSSVYNDQSYRTYLDTGPRFCVVAVSESMEVAEKIAQVIMQVSPRVNIVCTDKVVKTVNETKFPHADTFRLLRSNWCVKHQTSVFSCALLICFVDRLESGADAFKIAKDLVSRLGTPTETLRHFVIFVPYSDYAGNPRSALCDEIEKHLRGLVGNRFVGTALQTDQDSVWRGIAALQKMGADACVAYHTDEVQRLRGRKNAASLDPEQERLVPRLHFKLGWHYLVLHDFSNARRQMLSGLRKLKSMFPMFPSFQFRMCGSIFLYHFLSCVSSCGGHMSSSSEVFQEVRRYVDWIGSAYGGSVCDECQTVTSVLTKLLEAEWLEFLARKTENLDTRSCCDYLMAAAQALQECMAFLPSRHDGDTVCAPSHIGEEELLDEHAADLWKCCDKVAVRKRIVRLLGEAKSQTSCRETEVNYLNFLASNDVLDEAPDMHLVDEIVTKASCPIISRLAEVACGALNMWKSISPPLTAALLLNGCVDPVNYVEQEKFQHRLHELEGCLGSDTVLQYPKGQLLAPFTAIAYFDEEREKVVGERARVVVVLFSTSTRVVEIDMHTLTFSSSSVKGSPETHLPLTPARRVKLSAATPQRILVEVPLAHAGRFSCSSVTADVRIAGFTVTVRWHFDAAHSMTAHPISSKTRDAILPQRSRTVLEVANPSTVFRIECPSLIQAVEGECAECEIRVSCAVLEVTGAFMTIPHEPKLFRVVCWNGSNETLLATNEDGEIHFALPDLSPNSSVRLIMSVGCIRSSEFRLPVSFRCLTERYGELRCSKSLHISVYPPFNVEHAFIGSNLWGDGEAALQLPSVSPSYVQYDNSMLVKASDIFRSPLITNWKDDCALYFFTKVATAEQFVFTAQDTITLSCTFRCTASKGLTIVKADVIGGEDVELLSCCGCDQNSFLEEGECATVVTRFRARRLGRLTPGFIRVFFSPQHSSARLYSDVYIPAVQIEDSGIKISVHYPLVTSRGSALRLEVTVYNNTSSPFLGELLLNTQQDDFACTAAARQTLQIGPEGRSVSRYLLSPLRVGELMVPAIKVRSAATSRTVANGEGGYVVHVLPDGQASLVEDPK</sequence>
<dbReference type="OrthoDB" id="259373at2759"/>
<dbReference type="Proteomes" id="UP000037923">
    <property type="component" value="Unassembled WGS sequence"/>
</dbReference>
<dbReference type="AlphaFoldDB" id="A0A0M9FTR5"/>
<proteinExistence type="predicted"/>
<comment type="caution">
    <text evidence="1">The sequence shown here is derived from an EMBL/GenBank/DDBJ whole genome shotgun (WGS) entry which is preliminary data.</text>
</comment>